<evidence type="ECO:0000313" key="2">
    <source>
        <dbReference type="EMBL" id="ACB85224.1"/>
    </source>
</evidence>
<reference evidence="2 3" key="1">
    <citation type="submission" date="2008-04" db="EMBL/GenBank/DDBJ databases">
        <title>Complete sequence of chromosome of Natranaerobius thermophilus JW/NM-WN-LF.</title>
        <authorList>
            <consortium name="US DOE Joint Genome Institute"/>
            <person name="Copeland A."/>
            <person name="Lucas S."/>
            <person name="Lapidus A."/>
            <person name="Glavina del Rio T."/>
            <person name="Dalin E."/>
            <person name="Tice H."/>
            <person name="Bruce D."/>
            <person name="Goodwin L."/>
            <person name="Pitluck S."/>
            <person name="Chertkov O."/>
            <person name="Brettin T."/>
            <person name="Detter J.C."/>
            <person name="Han C."/>
            <person name="Kuske C.R."/>
            <person name="Schmutz J."/>
            <person name="Larimer F."/>
            <person name="Land M."/>
            <person name="Hauser L."/>
            <person name="Kyrpides N."/>
            <person name="Lykidis A."/>
            <person name="Mesbah N.M."/>
            <person name="Wiegel J."/>
        </authorList>
    </citation>
    <scope>NUCLEOTIDE SEQUENCE [LARGE SCALE GENOMIC DNA]</scope>
    <source>
        <strain evidence="3">ATCC BAA-1301 / DSM 18059 / JW/NM-WN-LF</strain>
    </source>
</reference>
<keyword evidence="1" id="KW-1133">Transmembrane helix</keyword>
<evidence type="ECO:0000256" key="1">
    <source>
        <dbReference type="SAM" id="Phobius"/>
    </source>
</evidence>
<gene>
    <name evidence="2" type="ordered locus">Nther_1650</name>
</gene>
<dbReference type="OrthoDB" id="1953500at2"/>
<dbReference type="AlphaFoldDB" id="B2A4Y2"/>
<feature type="transmembrane region" description="Helical" evidence="1">
    <location>
        <begin position="180"/>
        <end position="199"/>
    </location>
</feature>
<dbReference type="KEGG" id="nth:Nther_1650"/>
<keyword evidence="1" id="KW-0812">Transmembrane</keyword>
<evidence type="ECO:0000313" key="3">
    <source>
        <dbReference type="Proteomes" id="UP000001683"/>
    </source>
</evidence>
<feature type="transmembrane region" description="Helical" evidence="1">
    <location>
        <begin position="6"/>
        <end position="27"/>
    </location>
</feature>
<reference evidence="2 3" key="2">
    <citation type="journal article" date="2011" name="J. Bacteriol.">
        <title>Complete genome sequence of the anaerobic, halophilic alkalithermophile Natranaerobius thermophilus JW/NM-WN-LF.</title>
        <authorList>
            <person name="Zhao B."/>
            <person name="Mesbah N.M."/>
            <person name="Dalin E."/>
            <person name="Goodwin L."/>
            <person name="Nolan M."/>
            <person name="Pitluck S."/>
            <person name="Chertkov O."/>
            <person name="Brettin T.S."/>
            <person name="Han J."/>
            <person name="Larimer F.W."/>
            <person name="Land M.L."/>
            <person name="Hauser L."/>
            <person name="Kyrpides N."/>
            <person name="Wiegel J."/>
        </authorList>
    </citation>
    <scope>NUCLEOTIDE SEQUENCE [LARGE SCALE GENOMIC DNA]</scope>
    <source>
        <strain evidence="3">ATCC BAA-1301 / DSM 18059 / JW/NM-WN-LF</strain>
    </source>
</reference>
<accession>B2A4Y2</accession>
<name>B2A4Y2_NATTJ</name>
<keyword evidence="1" id="KW-0472">Membrane</keyword>
<dbReference type="HOGENOM" id="CLU_1265822_0_0_9"/>
<dbReference type="FunCoup" id="B2A4Y2">
    <property type="interactions" value="55"/>
</dbReference>
<evidence type="ECO:0008006" key="4">
    <source>
        <dbReference type="Google" id="ProtNLM"/>
    </source>
</evidence>
<dbReference type="InParanoid" id="B2A4Y2"/>
<keyword evidence="3" id="KW-1185">Reference proteome</keyword>
<dbReference type="STRING" id="457570.Nther_1650"/>
<proteinExistence type="predicted"/>
<organism evidence="2 3">
    <name type="scientific">Natranaerobius thermophilus (strain ATCC BAA-1301 / DSM 18059 / JW/NM-WN-LF)</name>
    <dbReference type="NCBI Taxonomy" id="457570"/>
    <lineage>
        <taxon>Bacteria</taxon>
        <taxon>Bacillati</taxon>
        <taxon>Bacillota</taxon>
        <taxon>Clostridia</taxon>
        <taxon>Natranaerobiales</taxon>
        <taxon>Natranaerobiaceae</taxon>
        <taxon>Natranaerobius</taxon>
    </lineage>
</organism>
<protein>
    <recommendedName>
        <fullName evidence="4">DUF2953 domain-containing protein</fullName>
    </recommendedName>
</protein>
<dbReference type="RefSeq" id="WP_012448092.1">
    <property type="nucleotide sequence ID" value="NC_010718.1"/>
</dbReference>
<dbReference type="Proteomes" id="UP000001683">
    <property type="component" value="Chromosome"/>
</dbReference>
<dbReference type="EMBL" id="CP001034">
    <property type="protein sequence ID" value="ACB85224.1"/>
    <property type="molecule type" value="Genomic_DNA"/>
</dbReference>
<feature type="transmembrane region" description="Helical" evidence="1">
    <location>
        <begin position="124"/>
        <end position="143"/>
    </location>
</feature>
<sequence>MKYLLLIIPALYLTCLICPIFVSIVFVKNSTREDLYARIGLFRNSLGFNFRIPYFRKKGKQVSTEVKLSSEKQRIESGTKLKFQQPSPMQQMNQFTHKIAKAKIFSNIFLKYARLHKLSVKVNFGLQNAFQTGIVGGLAWIFLGNLEFLLKKMHKSRDYDKFYQLNPNYDFSCFEMETEFVFSMRGIHFVMIGISNLVYEIKRRIYQWKITKSTPYKA</sequence>